<reference evidence="4 5" key="1">
    <citation type="journal article" date="2018" name="Elife">
        <title>Discovery and characterization of a prevalent human gut bacterial enzyme sufficient for the inactivation of a family of plant toxins.</title>
        <authorList>
            <person name="Koppel N."/>
            <person name="Bisanz J.E."/>
            <person name="Pandelia M.E."/>
            <person name="Turnbaugh P.J."/>
            <person name="Balskus E.P."/>
        </authorList>
    </citation>
    <scope>NUCLEOTIDE SEQUENCE [LARGE SCALE GENOMIC DNA]</scope>
    <source>
        <strain evidence="5">anaerobia AP69FAA</strain>
    </source>
</reference>
<keyword evidence="2" id="KW-0812">Transmembrane</keyword>
<feature type="compositionally biased region" description="Basic and acidic residues" evidence="1">
    <location>
        <begin position="1"/>
        <end position="24"/>
    </location>
</feature>
<feature type="transmembrane region" description="Helical" evidence="2">
    <location>
        <begin position="51"/>
        <end position="71"/>
    </location>
</feature>
<dbReference type="Gene3D" id="2.60.40.1140">
    <property type="entry name" value="Collagen-binding surface protein Cna, B-type domain"/>
    <property type="match status" value="1"/>
</dbReference>
<dbReference type="InterPro" id="IPR022464">
    <property type="entry name" value="Strep_pil_isopept_link"/>
</dbReference>
<gene>
    <name evidence="4" type="ORF">C1880_05525</name>
</gene>
<dbReference type="PROSITE" id="PS50234">
    <property type="entry name" value="VWFA"/>
    <property type="match status" value="1"/>
</dbReference>
<feature type="transmembrane region" description="Helical" evidence="2">
    <location>
        <begin position="2418"/>
        <end position="2441"/>
    </location>
</feature>
<dbReference type="Pfam" id="PF24547">
    <property type="entry name" value="DUF7601"/>
    <property type="match status" value="1"/>
</dbReference>
<keyword evidence="2" id="KW-1133">Transmembrane helix</keyword>
<dbReference type="Gene3D" id="2.60.40.3050">
    <property type="match status" value="11"/>
</dbReference>
<protein>
    <recommendedName>
        <fullName evidence="3">VWFA domain-containing protein</fullName>
    </recommendedName>
</protein>
<accession>A0A369L8N4</accession>
<evidence type="ECO:0000259" key="3">
    <source>
        <dbReference type="PROSITE" id="PS50234"/>
    </source>
</evidence>
<dbReference type="InterPro" id="IPR038174">
    <property type="entry name" value="Strep_pil_link_sf"/>
</dbReference>
<dbReference type="InterPro" id="IPR055382">
    <property type="entry name" value="DUF7601"/>
</dbReference>
<dbReference type="InterPro" id="IPR002035">
    <property type="entry name" value="VWF_A"/>
</dbReference>
<keyword evidence="5" id="KW-1185">Reference proteome</keyword>
<comment type="caution">
    <text evidence="4">The sequence shown here is derived from an EMBL/GenBank/DDBJ whole genome shotgun (WGS) entry which is preliminary data.</text>
</comment>
<feature type="domain" description="VWFA" evidence="3">
    <location>
        <begin position="157"/>
        <end position="414"/>
    </location>
</feature>
<keyword evidence="2" id="KW-0472">Membrane</keyword>
<dbReference type="Gene3D" id="3.40.50.410">
    <property type="entry name" value="von Willebrand factor, type A domain"/>
    <property type="match status" value="1"/>
</dbReference>
<feature type="region of interest" description="Disordered" evidence="1">
    <location>
        <begin position="2057"/>
        <end position="2124"/>
    </location>
</feature>
<dbReference type="CDD" id="cd00198">
    <property type="entry name" value="vWFA"/>
    <property type="match status" value="1"/>
</dbReference>
<feature type="compositionally biased region" description="Basic and acidic residues" evidence="1">
    <location>
        <begin position="2066"/>
        <end position="2081"/>
    </location>
</feature>
<sequence>MGGPCGKERAHEDVRAPEKPERARMQAQGDMEGRDAVEGGEDMKSAKRFKAALAAVLVLALSPLFGGAAFAEDSSATTYSGNKTAVTDPSTIWDWSGLIENDTSSVGRIWTDKTVSDNEISKNGVTVSKANGADFLTALTALSSTSNLSDTATTPLDIVLVLDASGSMNDPMGSGDDTKRIDALKSAANSFIDEIAKQNATVKDVAKQHQVAIVKFAGNKTDKVGNGTYWSDGHEYNYSQVMKTLALCTNDTKSAFSSQVNAIQPAGATNAAAGLELAKGQNSKRSDAKKVVIFFTDGTPTEYSDFSPEVASSAVGYAKDMKDAGAAVYSIGIFKGADPAKYPDGQGVSNENKFMHAVSSNYPSATYSYESTSWWSGEYIWNFGDRAKGSDGKDATFYKSATNADELKHVFDDISKEIIKGAGYPTETSEGYESRTGYITFDDQLGDYMQVTDLSKLVYNGKVYGCKSKTTGGNVDTYHFSGNVHSGLAAADLKDVVITVTRSNNVAVGDKVQVKVPATLIPLRNFAIDLAKDTMSVSNTMPISVLYSSGVKPAALDLLENPDDAMKAYMEKNTDPETGQVNFYANKWTGKETGDVVATFEPAAGNSYYYFTQDTPIYADEACTVPAKSVESGSTYYYKHSYYAMENGKPVAKTEQVSFPGDAAEKVEGAIGKDSTGACYLKSGTPRLTYVNELHKVKEENRTATATDVLNPKWSGVEQSSAETLINAYLGNNGKLSVDVPGTLTVTKQLKLPDGYNAADFANESFEFTIAIQDAVGKSFNAVVKDANGQQQDDKFVLSFGQDGQAKHSLKPGETLYVYGLSAGWDYKVSETPRDGFTAEAAGAEGKIAARETSAVTFTNAYAASGTLVGETYLKGEKVLTGRDWLADTFVFIMKDADTSAEALMPPTNTLGASKGEVRVTVTSKDAKDGVPVSFHFESIDYTKPGTYTYQIWESEELSQLRAGVSASQALYQVVVTVTDEGHNGTLTVKSKMTKLADDDGVRYEKPQLVENDTASFVNEYDIREVKWTPSGTKTYTDATGENPLKSDMFHVIACTDNVKAPLPKGEGVTRVDHEWGGKMWYGALTTVEAGGSIAFPQATFTFNDIPSGATEATFEYKIVEVVKVDDTWRAVRDVLADKTFDPAGMVYDQTVWTAKVTIADVGGKLELSAKYYKNDSEEPITGAMFSFDNSYNPEPAKLEGDTAIHGTKVLTGRDMAEGETFGFKLSAADKATQEAIDAGNIVIPQGAAEAVVKGAKAGDETTFSFGKMTFNKPGTYSFAVQENEYCGKALDEVGTATGGIVFDRHVHKVTVKVTDGHEGKLVAEVSYDNGPAKFENKYEQNAQFSGITVQKTLNGRDMAADEFSFSIHGVDKEGAVAAAEAEKRLADSDRSFTNAARADGVACEMAKMNGVAFTQDDIGKTFAYEVREVVPAPVDAKPGVTYDSSVHTLEITVGMSGDADKHLTLTTKLDGEVVDPAIVAFVNGYQATSTSYDTATAGLNKVLEGRDWIDSDEFTFELKALDGGPLPKDAAGNDVTTATVAKENAESFGFGAITFTSDMVKAEPDHKRTFTYEVREVVPADSHKLPGIQYDDNVATIKATVSDDGSGMLKASAVAENTRFVNRYAAEIDYTAAGGLNVAKTLTGRDMAEGQFTIKVTPGDEASAYALGLPLEGAEIAMPAAADGAQAVKSALGEQHVVLRQSDVGKTYTYKVVEAVGEKVTGYTYDTTECAVTVTVEDNPEKAALTVKTVVAGGPEGVKTYVYGADPSAAGTGPAVVPFANAYAASTDNPGGTAAQVTATKALMGRPLSAGEFTFAVKYATGGDDLRTAKNAADGTVTFDSLHYTTEMLEGLVKDGNASKTSDQGRISWTVSYLAYEKTDGLAGQGITAQTQPIPFTVTVVDNGDGSLTATANLDKGLKFENVYSTGDPVQVGLSGVKTLQAAPGLDPASIEGKFTFTVTSDDAAAPMPERTTAKNAANGSVDFGTIEFTLDDLNRALGVNDQTAAAGADKAEADAAKAADQVAAPAKEADVDAVKAADADASKAAADADKVAVGADNASAQADDGDKPAAADDGDKPAAGDKQGAGAVAAPDTDNGTVDEVAPGNQPADQPASPEPESGKPRSHVFTYKVTESGSVPGVINDAAATKTVSFKVTDDGAGKLTVERQGGAANPAFSFANTYTVEPANSSVTDQVTVTKTLTGRDMAAGEFAFELLEGEDVVATGANAADGVTYDGATYTVVTTVKDNGDGTLGVTHALEGAREATFANAYQATSTTVTIGASKTLVGKNLEDGQFTFVLTAADGTELKAKNAADGKIAFPALTFDKPGTYEFALTELDDAQANVTYDKRAYKVTVTVVDDGLGHLNATVAGDADVLAFTNTYAEPPTPVQPTQPGGKTFTPSGLVGKVLTQTGDDKLALVLPLAAVALAGAASIAALCIMRRRNKR</sequence>
<dbReference type="EMBL" id="PPTP01000004">
    <property type="protein sequence ID" value="RDB55680.1"/>
    <property type="molecule type" value="Genomic_DNA"/>
</dbReference>
<dbReference type="Pfam" id="PF12892">
    <property type="entry name" value="FctA"/>
    <property type="match status" value="10"/>
</dbReference>
<dbReference type="SMART" id="SM00327">
    <property type="entry name" value="VWA"/>
    <property type="match status" value="1"/>
</dbReference>
<evidence type="ECO:0000256" key="1">
    <source>
        <dbReference type="SAM" id="MobiDB-lite"/>
    </source>
</evidence>
<dbReference type="SUPFAM" id="SSF53300">
    <property type="entry name" value="vWA-like"/>
    <property type="match status" value="1"/>
</dbReference>
<feature type="region of interest" description="Disordered" evidence="1">
    <location>
        <begin position="1"/>
        <end position="39"/>
    </location>
</feature>
<name>A0A369L8N4_9ACTN</name>
<dbReference type="STRING" id="1034345.GCA_000236865_00663"/>
<dbReference type="NCBIfam" id="TIGR03786">
    <property type="entry name" value="strep_pil_rpt"/>
    <property type="match status" value="3"/>
</dbReference>
<evidence type="ECO:0000256" key="2">
    <source>
        <dbReference type="SAM" id="Phobius"/>
    </source>
</evidence>
<dbReference type="Pfam" id="PF00092">
    <property type="entry name" value="VWA"/>
    <property type="match status" value="1"/>
</dbReference>
<evidence type="ECO:0000313" key="5">
    <source>
        <dbReference type="Proteomes" id="UP000253792"/>
    </source>
</evidence>
<organism evidence="4 5">
    <name type="scientific">Senegalimassilia anaerobia</name>
    <dbReference type="NCBI Taxonomy" id="1473216"/>
    <lineage>
        <taxon>Bacteria</taxon>
        <taxon>Bacillati</taxon>
        <taxon>Actinomycetota</taxon>
        <taxon>Coriobacteriia</taxon>
        <taxon>Coriobacteriales</taxon>
        <taxon>Coriobacteriaceae</taxon>
        <taxon>Senegalimassilia</taxon>
    </lineage>
</organism>
<dbReference type="OrthoDB" id="3221951at2"/>
<proteinExistence type="predicted"/>
<dbReference type="Proteomes" id="UP000253792">
    <property type="component" value="Unassembled WGS sequence"/>
</dbReference>
<evidence type="ECO:0000313" key="4">
    <source>
        <dbReference type="EMBL" id="RDB55680.1"/>
    </source>
</evidence>
<dbReference type="InterPro" id="IPR036465">
    <property type="entry name" value="vWFA_dom_sf"/>
</dbReference>